<accession>A0ABN2T8E1</accession>
<comment type="caution">
    <text evidence="2">The sequence shown here is derived from an EMBL/GenBank/DDBJ whole genome shotgun (WGS) entry which is preliminary data.</text>
</comment>
<name>A0ABN2T8E1_9ACTN</name>
<feature type="transmembrane region" description="Helical" evidence="1">
    <location>
        <begin position="12"/>
        <end position="33"/>
    </location>
</feature>
<feature type="transmembrane region" description="Helical" evidence="1">
    <location>
        <begin position="74"/>
        <end position="96"/>
    </location>
</feature>
<feature type="transmembrane region" description="Helical" evidence="1">
    <location>
        <begin position="137"/>
        <end position="157"/>
    </location>
</feature>
<dbReference type="RefSeq" id="WP_344163091.1">
    <property type="nucleotide sequence ID" value="NZ_BAAAPC010000012.1"/>
</dbReference>
<sequence length="165" mass="17523">MYTRSDTGAGFVECGAVVLTIDAIVIAILATGFDRTPNQIVATIKDSICEAFKFIGLETECHFRLQLEALWTAVTWQTAVSPTVYFMTASVSAIVHRPREGRLSTSRSAQACLAIPVAGTLVYLVNNLVFTGVASGAVAGGLMAWNAAALAGALLGWQPIRTMRT</sequence>
<feature type="transmembrane region" description="Helical" evidence="1">
    <location>
        <begin position="108"/>
        <end position="125"/>
    </location>
</feature>
<proteinExistence type="predicted"/>
<keyword evidence="1" id="KW-0472">Membrane</keyword>
<evidence type="ECO:0000313" key="2">
    <source>
        <dbReference type="EMBL" id="GAA2001589.1"/>
    </source>
</evidence>
<gene>
    <name evidence="2" type="ORF">GCM10009799_31020</name>
</gene>
<dbReference type="EMBL" id="BAAAPC010000012">
    <property type="protein sequence ID" value="GAA2001589.1"/>
    <property type="molecule type" value="Genomic_DNA"/>
</dbReference>
<dbReference type="Proteomes" id="UP001501585">
    <property type="component" value="Unassembled WGS sequence"/>
</dbReference>
<protein>
    <submittedName>
        <fullName evidence="2">Uncharacterized protein</fullName>
    </submittedName>
</protein>
<organism evidence="2 3">
    <name type="scientific">Nocardiopsis rhodophaea</name>
    <dbReference type="NCBI Taxonomy" id="280238"/>
    <lineage>
        <taxon>Bacteria</taxon>
        <taxon>Bacillati</taxon>
        <taxon>Actinomycetota</taxon>
        <taxon>Actinomycetes</taxon>
        <taxon>Streptosporangiales</taxon>
        <taxon>Nocardiopsidaceae</taxon>
        <taxon>Nocardiopsis</taxon>
    </lineage>
</organism>
<keyword evidence="1" id="KW-1133">Transmembrane helix</keyword>
<evidence type="ECO:0000256" key="1">
    <source>
        <dbReference type="SAM" id="Phobius"/>
    </source>
</evidence>
<evidence type="ECO:0000313" key="3">
    <source>
        <dbReference type="Proteomes" id="UP001501585"/>
    </source>
</evidence>
<keyword evidence="1" id="KW-0812">Transmembrane</keyword>
<reference evidence="2 3" key="1">
    <citation type="journal article" date="2019" name="Int. J. Syst. Evol. Microbiol.">
        <title>The Global Catalogue of Microorganisms (GCM) 10K type strain sequencing project: providing services to taxonomists for standard genome sequencing and annotation.</title>
        <authorList>
            <consortium name="The Broad Institute Genomics Platform"/>
            <consortium name="The Broad Institute Genome Sequencing Center for Infectious Disease"/>
            <person name="Wu L."/>
            <person name="Ma J."/>
        </authorList>
    </citation>
    <scope>NUCLEOTIDE SEQUENCE [LARGE SCALE GENOMIC DNA]</scope>
    <source>
        <strain evidence="2 3">JCM 15313</strain>
    </source>
</reference>
<keyword evidence="3" id="KW-1185">Reference proteome</keyword>